<evidence type="ECO:0000256" key="7">
    <source>
        <dbReference type="SAM" id="MobiDB-lite"/>
    </source>
</evidence>
<feature type="coiled-coil region" evidence="6">
    <location>
        <begin position="104"/>
        <end position="131"/>
    </location>
</feature>
<dbReference type="PROSITE" id="PS50066">
    <property type="entry name" value="MADS_BOX_2"/>
    <property type="match status" value="1"/>
</dbReference>
<evidence type="ECO:0000313" key="9">
    <source>
        <dbReference type="Proteomes" id="UP000694864"/>
    </source>
</evidence>
<evidence type="ECO:0000256" key="5">
    <source>
        <dbReference type="ARBA" id="ARBA00023242"/>
    </source>
</evidence>
<dbReference type="RefSeq" id="XP_010463884.1">
    <property type="nucleotide sequence ID" value="XM_010465582.1"/>
</dbReference>
<dbReference type="InterPro" id="IPR036879">
    <property type="entry name" value="TF_MADSbox_sf"/>
</dbReference>
<comment type="subcellular location">
    <subcellularLocation>
        <location evidence="1">Nucleus</location>
    </subcellularLocation>
</comment>
<keyword evidence="4" id="KW-0804">Transcription</keyword>
<evidence type="ECO:0000256" key="4">
    <source>
        <dbReference type="ARBA" id="ARBA00023163"/>
    </source>
</evidence>
<dbReference type="SUPFAM" id="SSF55455">
    <property type="entry name" value="SRF-like"/>
    <property type="match status" value="1"/>
</dbReference>
<reference evidence="10" key="2">
    <citation type="submission" date="2025-08" db="UniProtKB">
        <authorList>
            <consortium name="RefSeq"/>
        </authorList>
    </citation>
    <scope>IDENTIFICATION</scope>
    <source>
        <tissue evidence="10">Leaf</tissue>
    </source>
</reference>
<gene>
    <name evidence="10" type="primary">LOC104744516</name>
</gene>
<feature type="compositionally biased region" description="Low complexity" evidence="7">
    <location>
        <begin position="177"/>
        <end position="195"/>
    </location>
</feature>
<dbReference type="PANTHER" id="PTHR11945:SF821">
    <property type="entry name" value="AGAMOUS-LIKE 57"/>
    <property type="match status" value="1"/>
</dbReference>
<dbReference type="Proteomes" id="UP000694864">
    <property type="component" value="Chromosome 15"/>
</dbReference>
<dbReference type="Gene3D" id="3.40.1810.10">
    <property type="entry name" value="Transcription factor, MADS-box"/>
    <property type="match status" value="1"/>
</dbReference>
<proteinExistence type="predicted"/>
<reference evidence="9" key="1">
    <citation type="journal article" date="2014" name="Nat. Commun.">
        <title>The emerging biofuel crop Camelina sativa retains a highly undifferentiated hexaploid genome structure.</title>
        <authorList>
            <person name="Kagale S."/>
            <person name="Koh C."/>
            <person name="Nixon J."/>
            <person name="Bollina V."/>
            <person name="Clarke W.E."/>
            <person name="Tuteja R."/>
            <person name="Spillane C."/>
            <person name="Robinson S.J."/>
            <person name="Links M.G."/>
            <person name="Clarke C."/>
            <person name="Higgins E.E."/>
            <person name="Huebert T."/>
            <person name="Sharpe A.G."/>
            <person name="Parkin I.A."/>
        </authorList>
    </citation>
    <scope>NUCLEOTIDE SEQUENCE [LARGE SCALE GENOMIC DNA]</scope>
    <source>
        <strain evidence="9">cv. DH55</strain>
    </source>
</reference>
<evidence type="ECO:0000256" key="2">
    <source>
        <dbReference type="ARBA" id="ARBA00023015"/>
    </source>
</evidence>
<keyword evidence="5" id="KW-0539">Nucleus</keyword>
<evidence type="ECO:0000313" key="10">
    <source>
        <dbReference type="RefSeq" id="XP_010463884.1"/>
    </source>
</evidence>
<keyword evidence="6" id="KW-0175">Coiled coil</keyword>
<dbReference type="GeneID" id="104744516"/>
<dbReference type="InterPro" id="IPR002100">
    <property type="entry name" value="TF_MADSbox"/>
</dbReference>
<dbReference type="SMART" id="SM00432">
    <property type="entry name" value="MADS"/>
    <property type="match status" value="1"/>
</dbReference>
<sequence>MGRKTKGKQKIEMKKVDNYGDRMIAFSKRKGGIFKKLNELVSMCDVEVAMLVFSQAGKPYTFAFPSMNEVAARLKNPSGQELFAKGHTGPLVEAYKKQRIHDGIVKMEALEEELALDLEELKEVKKSRKEKKLDKKWWNIPEDGLSMKEMQRRHQALVDLHDNLCEFFYPPMGKDGGSSSSGSLGCDHSGGSASD</sequence>
<accession>A0ABM0W091</accession>
<organism evidence="9 10">
    <name type="scientific">Camelina sativa</name>
    <name type="common">False flax</name>
    <name type="synonym">Myagrum sativum</name>
    <dbReference type="NCBI Taxonomy" id="90675"/>
    <lineage>
        <taxon>Eukaryota</taxon>
        <taxon>Viridiplantae</taxon>
        <taxon>Streptophyta</taxon>
        <taxon>Embryophyta</taxon>
        <taxon>Tracheophyta</taxon>
        <taxon>Spermatophyta</taxon>
        <taxon>Magnoliopsida</taxon>
        <taxon>eudicotyledons</taxon>
        <taxon>Gunneridae</taxon>
        <taxon>Pentapetalae</taxon>
        <taxon>rosids</taxon>
        <taxon>malvids</taxon>
        <taxon>Brassicales</taxon>
        <taxon>Brassicaceae</taxon>
        <taxon>Camelineae</taxon>
        <taxon>Camelina</taxon>
    </lineage>
</organism>
<keyword evidence="2" id="KW-0805">Transcription regulation</keyword>
<evidence type="ECO:0000259" key="8">
    <source>
        <dbReference type="PROSITE" id="PS50066"/>
    </source>
</evidence>
<evidence type="ECO:0000256" key="1">
    <source>
        <dbReference type="ARBA" id="ARBA00004123"/>
    </source>
</evidence>
<keyword evidence="3" id="KW-0238">DNA-binding</keyword>
<protein>
    <submittedName>
        <fullName evidence="10">Agamous-like MADS-box protein AGL28</fullName>
    </submittedName>
</protein>
<name>A0ABM0W091_CAMSA</name>
<feature type="domain" description="MADS-box" evidence="8">
    <location>
        <begin position="6"/>
        <end position="66"/>
    </location>
</feature>
<dbReference type="PRINTS" id="PR00404">
    <property type="entry name" value="MADSDOMAIN"/>
</dbReference>
<feature type="region of interest" description="Disordered" evidence="7">
    <location>
        <begin position="175"/>
        <end position="195"/>
    </location>
</feature>
<evidence type="ECO:0000256" key="3">
    <source>
        <dbReference type="ARBA" id="ARBA00023125"/>
    </source>
</evidence>
<dbReference type="PANTHER" id="PTHR11945">
    <property type="entry name" value="MADS BOX PROTEIN"/>
    <property type="match status" value="1"/>
</dbReference>
<dbReference type="Pfam" id="PF00319">
    <property type="entry name" value="SRF-TF"/>
    <property type="match status" value="1"/>
</dbReference>
<evidence type="ECO:0000256" key="6">
    <source>
        <dbReference type="SAM" id="Coils"/>
    </source>
</evidence>
<keyword evidence="9" id="KW-1185">Reference proteome</keyword>